<protein>
    <submittedName>
        <fullName evidence="3">Alpha/beta hydrolase</fullName>
    </submittedName>
</protein>
<keyword evidence="4" id="KW-1185">Reference proteome</keyword>
<evidence type="ECO:0000313" key="4">
    <source>
        <dbReference type="Proteomes" id="UP000309389"/>
    </source>
</evidence>
<dbReference type="SUPFAM" id="SSF53474">
    <property type="entry name" value="alpha/beta-Hydrolases"/>
    <property type="match status" value="1"/>
</dbReference>
<dbReference type="EMBL" id="SSHH01000003">
    <property type="protein sequence ID" value="TIX49878.1"/>
    <property type="molecule type" value="Genomic_DNA"/>
</dbReference>
<evidence type="ECO:0000259" key="2">
    <source>
        <dbReference type="Pfam" id="PF00561"/>
    </source>
</evidence>
<keyword evidence="3" id="KW-0378">Hydrolase</keyword>
<dbReference type="Proteomes" id="UP000309389">
    <property type="component" value="Unassembled WGS sequence"/>
</dbReference>
<dbReference type="PANTHER" id="PTHR43433:SF8">
    <property type="entry name" value="BIFUNCTIONAL LIPASE_ADENYLATE CYCLASE LIPJ"/>
    <property type="match status" value="1"/>
</dbReference>
<dbReference type="InterPro" id="IPR029058">
    <property type="entry name" value="AB_hydrolase_fold"/>
</dbReference>
<dbReference type="AlphaFoldDB" id="A0A4T3EYX8"/>
<evidence type="ECO:0000256" key="1">
    <source>
        <dbReference type="SAM" id="MobiDB-lite"/>
    </source>
</evidence>
<proteinExistence type="predicted"/>
<gene>
    <name evidence="3" type="ORF">E5222_13490</name>
</gene>
<name>A0A4T3EYX8_9SPHN</name>
<dbReference type="OrthoDB" id="27092at2"/>
<dbReference type="InterPro" id="IPR000073">
    <property type="entry name" value="AB_hydrolase_1"/>
</dbReference>
<comment type="caution">
    <text evidence="3">The sequence shown here is derived from an EMBL/GenBank/DDBJ whole genome shotgun (WGS) entry which is preliminary data.</text>
</comment>
<dbReference type="GO" id="GO:0016787">
    <property type="term" value="F:hydrolase activity"/>
    <property type="evidence" value="ECO:0007669"/>
    <property type="project" value="UniProtKB-KW"/>
</dbReference>
<feature type="domain" description="AB hydrolase-1" evidence="2">
    <location>
        <begin position="156"/>
        <end position="253"/>
    </location>
</feature>
<reference evidence="3 4" key="1">
    <citation type="submission" date="2019-04" db="EMBL/GenBank/DDBJ databases">
        <title>Altererythrobacter aquimixticola sp. nov., isolated from sediment of junction between the ocean and a freshwater spring.</title>
        <authorList>
            <person name="Yoon J.-H."/>
        </authorList>
    </citation>
    <scope>NUCLEOTIDE SEQUENCE [LARGE SCALE GENOMIC DNA]</scope>
    <source>
        <strain evidence="3 4">SSKS-13</strain>
    </source>
</reference>
<sequence>MIWLGQQRNELIRLRIALARRLARFPDVPALERVRWSEKWLELAPFDPAAGQMAFFSLRDLGRHDDASALASRLVRKYRDAGVPIPVLEASVGPPQSTQGGNKESGREPLRQQIQFTLADDRTAIAWARIGDRSKPPLLKAANWLSHLELDWEAPIWSPIFRDLAEDFELVRYDERGCGLSEWSTNSIDFESFVTDLELVADAAGFDRFPLLGISQGAAVCIEYAARHPERVSKLVLFGGYDAGWRHTADPQEQREREAVMVLTEAGWGKDNPAYRQIFTCTFMPDANSEELAWFDDFQRRTTSPKNAVRFLEAFSSIDVRHRLRDVQCPTLVVHSRGDQRIPYATGLNLASQIPNAEFAGIDSRNHLLLGRHPEAKEFVRLVKDFLLRED</sequence>
<dbReference type="Pfam" id="PF00561">
    <property type="entry name" value="Abhydrolase_1"/>
    <property type="match status" value="1"/>
</dbReference>
<organism evidence="3 4">
    <name type="scientific">Alteraurantiacibacter aquimixticola</name>
    <dbReference type="NCBI Taxonomy" id="2489173"/>
    <lineage>
        <taxon>Bacteria</taxon>
        <taxon>Pseudomonadati</taxon>
        <taxon>Pseudomonadota</taxon>
        <taxon>Alphaproteobacteria</taxon>
        <taxon>Sphingomonadales</taxon>
        <taxon>Erythrobacteraceae</taxon>
        <taxon>Alteraurantiacibacter</taxon>
    </lineage>
</organism>
<accession>A0A4T3EYX8</accession>
<feature type="region of interest" description="Disordered" evidence="1">
    <location>
        <begin position="87"/>
        <end position="109"/>
    </location>
</feature>
<evidence type="ECO:0000313" key="3">
    <source>
        <dbReference type="EMBL" id="TIX49878.1"/>
    </source>
</evidence>
<dbReference type="PRINTS" id="PR00111">
    <property type="entry name" value="ABHYDROLASE"/>
</dbReference>
<dbReference type="PANTHER" id="PTHR43433">
    <property type="entry name" value="HYDROLASE, ALPHA/BETA FOLD FAMILY PROTEIN"/>
    <property type="match status" value="1"/>
</dbReference>
<dbReference type="Gene3D" id="3.40.50.1820">
    <property type="entry name" value="alpha/beta hydrolase"/>
    <property type="match status" value="1"/>
</dbReference>
<dbReference type="InterPro" id="IPR050471">
    <property type="entry name" value="AB_hydrolase"/>
</dbReference>